<gene>
    <name evidence="1" type="ORF">ERS672216_00146</name>
</gene>
<dbReference type="OrthoDB" id="5360845at2"/>
<keyword evidence="2" id="KW-1185">Reference proteome</keyword>
<organism evidence="1 2">
    <name type="scientific">Campylobacter geochelonis</name>
    <dbReference type="NCBI Taxonomy" id="1780362"/>
    <lineage>
        <taxon>Bacteria</taxon>
        <taxon>Pseudomonadati</taxon>
        <taxon>Campylobacterota</taxon>
        <taxon>Epsilonproteobacteria</taxon>
        <taxon>Campylobacterales</taxon>
        <taxon>Campylobacteraceae</taxon>
        <taxon>Campylobacter</taxon>
    </lineage>
</organism>
<reference evidence="1 2" key="1">
    <citation type="submission" date="2016-02" db="EMBL/GenBank/DDBJ databases">
        <authorList>
            <consortium name="Pathogen Informatics"/>
        </authorList>
    </citation>
    <scope>NUCLEOTIDE SEQUENCE [LARGE SCALE GENOMIC DNA]</scope>
    <source>
        <strain evidence="1 2">RC20</strain>
    </source>
</reference>
<dbReference type="AlphaFoldDB" id="A0A128EAJ9"/>
<protein>
    <submittedName>
        <fullName evidence="1">Uncharacterized protein</fullName>
    </submittedName>
</protein>
<dbReference type="EMBL" id="FIZP01000001">
    <property type="protein sequence ID" value="CZE46004.1"/>
    <property type="molecule type" value="Genomic_DNA"/>
</dbReference>
<evidence type="ECO:0000313" key="1">
    <source>
        <dbReference type="EMBL" id="CZE46004.1"/>
    </source>
</evidence>
<name>A0A128EAJ9_9BACT</name>
<accession>A0A128EAJ9</accession>
<dbReference type="Proteomes" id="UP000069632">
    <property type="component" value="Unassembled WGS sequence"/>
</dbReference>
<dbReference type="RefSeq" id="WP_075539872.1">
    <property type="nucleotide sequence ID" value="NZ_CP053844.1"/>
</dbReference>
<sequence>MTLEAGDYYIGDLSYVLGYADFKRVEDAKFEQICELESGSKFAKFEVSLCDFKDTQGFVYSVNSQIFGVISADVLDEDLLDERILTHRHGRIYNKASSYPIAKIVRFNEPFVVEKTERGISVGELKLEC</sequence>
<evidence type="ECO:0000313" key="2">
    <source>
        <dbReference type="Proteomes" id="UP000069632"/>
    </source>
</evidence>
<proteinExistence type="predicted"/>